<dbReference type="InterPro" id="IPR039698">
    <property type="entry name" value="Dfg10/SRD5A3"/>
</dbReference>
<dbReference type="EMBL" id="UIVT01000004">
    <property type="protein sequence ID" value="SVP94155.1"/>
    <property type="molecule type" value="Genomic_DNA"/>
</dbReference>
<organism evidence="7">
    <name type="scientific">Theileria annulata</name>
    <dbReference type="NCBI Taxonomy" id="5874"/>
    <lineage>
        <taxon>Eukaryota</taxon>
        <taxon>Sar</taxon>
        <taxon>Alveolata</taxon>
        <taxon>Apicomplexa</taxon>
        <taxon>Aconoidasida</taxon>
        <taxon>Piroplasmida</taxon>
        <taxon>Theileriidae</taxon>
        <taxon>Theileria</taxon>
    </lineage>
</organism>
<dbReference type="EMBL" id="UIVS01000004">
    <property type="protein sequence ID" value="SVP94824.1"/>
    <property type="molecule type" value="Genomic_DNA"/>
</dbReference>
<gene>
    <name evidence="7" type="ORF">TAT_000315600</name>
    <name evidence="8" type="ORF">TAV_000315500</name>
</gene>
<accession>A0A3B0MWM8</accession>
<evidence type="ECO:0000259" key="6">
    <source>
        <dbReference type="Pfam" id="PF02544"/>
    </source>
</evidence>
<dbReference type="GO" id="GO:0005783">
    <property type="term" value="C:endoplasmic reticulum"/>
    <property type="evidence" value="ECO:0007669"/>
    <property type="project" value="TreeGrafter"/>
</dbReference>
<keyword evidence="3 5" id="KW-1133">Transmembrane helix</keyword>
<dbReference type="GO" id="GO:0016095">
    <property type="term" value="P:polyprenol catabolic process"/>
    <property type="evidence" value="ECO:0007669"/>
    <property type="project" value="TreeGrafter"/>
</dbReference>
<dbReference type="UniPathway" id="UPA00378"/>
<dbReference type="PANTHER" id="PTHR14624:SF0">
    <property type="entry name" value="POLYPRENOL REDUCTASE"/>
    <property type="match status" value="1"/>
</dbReference>
<evidence type="ECO:0000256" key="5">
    <source>
        <dbReference type="SAM" id="Phobius"/>
    </source>
</evidence>
<dbReference type="Pfam" id="PF02544">
    <property type="entry name" value="Steroid_dh"/>
    <property type="match status" value="1"/>
</dbReference>
<keyword evidence="4 5" id="KW-0472">Membrane</keyword>
<feature type="domain" description="3-oxo-5-alpha-steroid 4-dehydrogenase C-terminal" evidence="6">
    <location>
        <begin position="63"/>
        <end position="126"/>
    </location>
</feature>
<dbReference type="PANTHER" id="PTHR14624">
    <property type="entry name" value="DFG10 PROTEIN"/>
    <property type="match status" value="1"/>
</dbReference>
<evidence type="ECO:0000256" key="1">
    <source>
        <dbReference type="ARBA" id="ARBA00004127"/>
    </source>
</evidence>
<dbReference type="GO" id="GO:0006488">
    <property type="term" value="P:dolichol-linked oligosaccharide biosynthetic process"/>
    <property type="evidence" value="ECO:0007669"/>
    <property type="project" value="InterPro"/>
</dbReference>
<comment type="subcellular location">
    <subcellularLocation>
        <location evidence="1">Endomembrane system</location>
        <topology evidence="1">Multi-pass membrane protein</topology>
    </subcellularLocation>
</comment>
<evidence type="ECO:0000256" key="4">
    <source>
        <dbReference type="ARBA" id="ARBA00023136"/>
    </source>
</evidence>
<feature type="transmembrane region" description="Helical" evidence="5">
    <location>
        <begin position="12"/>
        <end position="35"/>
    </location>
</feature>
<dbReference type="GO" id="GO:0003865">
    <property type="term" value="F:3-oxo-5-alpha-steroid 4-dehydrogenase activity"/>
    <property type="evidence" value="ECO:0007669"/>
    <property type="project" value="TreeGrafter"/>
</dbReference>
<proteinExistence type="predicted"/>
<evidence type="ECO:0000313" key="8">
    <source>
        <dbReference type="EMBL" id="SVP94824.1"/>
    </source>
</evidence>
<name>A0A3B0MWM8_THEAN</name>
<keyword evidence="2 5" id="KW-0812">Transmembrane</keyword>
<evidence type="ECO:0000256" key="2">
    <source>
        <dbReference type="ARBA" id="ARBA00022692"/>
    </source>
</evidence>
<dbReference type="InterPro" id="IPR001104">
    <property type="entry name" value="3-oxo-5_a-steroid_4-DH_C"/>
</dbReference>
<reference evidence="7" key="1">
    <citation type="submission" date="2018-07" db="EMBL/GenBank/DDBJ databases">
        <authorList>
            <person name="Quirk P.G."/>
            <person name="Krulwich T.A."/>
        </authorList>
    </citation>
    <scope>NUCLEOTIDE SEQUENCE</scope>
    <source>
        <strain evidence="7">Anand</strain>
    </source>
</reference>
<dbReference type="AlphaFoldDB" id="A0A3B0MWM8"/>
<evidence type="ECO:0000256" key="3">
    <source>
        <dbReference type="ARBA" id="ARBA00022989"/>
    </source>
</evidence>
<feature type="transmembrane region" description="Helical" evidence="5">
    <location>
        <begin position="56"/>
        <end position="78"/>
    </location>
</feature>
<protein>
    <submittedName>
        <fullName evidence="7">3-oxo-5-alpha-steroid 4-dehydrogenase, putative</fullName>
    </submittedName>
</protein>
<evidence type="ECO:0000313" key="7">
    <source>
        <dbReference type="EMBL" id="SVP94155.1"/>
    </source>
</evidence>
<sequence>MDLIEELYNSDLLVRGFFALSTFLLLLTRISKTLFSYTLYGKRLTTSNRYNYSKFLVPKSLFSTFYVVGLISNGYMFYKFYCHVKLSELRTDISGSKVYKVPKGGPFNFVLCPHYLAEILIYVSLSCNLNMFVSNHSSF</sequence>
<dbReference type="PROSITE" id="PS50244">
    <property type="entry name" value="S5A_REDUCTASE"/>
    <property type="match status" value="1"/>
</dbReference>